<dbReference type="Gene3D" id="1.20.58.2220">
    <property type="entry name" value="Formin, FH2 domain"/>
    <property type="match status" value="1"/>
</dbReference>
<name>A0A183HN36_9BILA</name>
<dbReference type="SUPFAM" id="SSF101447">
    <property type="entry name" value="Formin homology 2 domain (FH2 domain)"/>
    <property type="match status" value="1"/>
</dbReference>
<evidence type="ECO:0000313" key="4">
    <source>
        <dbReference type="WBParaSite" id="OFLC_0000889701-mRNA-1"/>
    </source>
</evidence>
<dbReference type="Proteomes" id="UP000267606">
    <property type="component" value="Unassembled WGS sequence"/>
</dbReference>
<evidence type="ECO:0000313" key="3">
    <source>
        <dbReference type="Proteomes" id="UP000267606"/>
    </source>
</evidence>
<proteinExistence type="predicted"/>
<dbReference type="EMBL" id="UZAJ01010443">
    <property type="protein sequence ID" value="VDO57920.1"/>
    <property type="molecule type" value="Genomic_DNA"/>
</dbReference>
<dbReference type="InterPro" id="IPR042201">
    <property type="entry name" value="FH2_Formin_sf"/>
</dbReference>
<gene>
    <name evidence="2" type="ORF">OFLC_LOCUS8899</name>
</gene>
<evidence type="ECO:0000259" key="1">
    <source>
        <dbReference type="PROSITE" id="PS51444"/>
    </source>
</evidence>
<sequence length="83" mass="9771">MFAEQPRTTSPDDFFGVISKFLTALSECHQQIWEERENLERIKKQTMARSILSRKCKTFSQDVGKKKKNLIELYNLVCRFGLN</sequence>
<dbReference type="AlphaFoldDB" id="A0A183HN36"/>
<reference evidence="4" key="1">
    <citation type="submission" date="2016-06" db="UniProtKB">
        <authorList>
            <consortium name="WormBaseParasite"/>
        </authorList>
    </citation>
    <scope>IDENTIFICATION</scope>
</reference>
<keyword evidence="3" id="KW-1185">Reference proteome</keyword>
<evidence type="ECO:0000313" key="2">
    <source>
        <dbReference type="EMBL" id="VDO57920.1"/>
    </source>
</evidence>
<accession>A0A183HN36</accession>
<dbReference type="STRING" id="387005.A0A183HN36"/>
<feature type="domain" description="FH2" evidence="1">
    <location>
        <begin position="1"/>
        <end position="51"/>
    </location>
</feature>
<reference evidence="2 3" key="2">
    <citation type="submission" date="2018-11" db="EMBL/GenBank/DDBJ databases">
        <authorList>
            <consortium name="Pathogen Informatics"/>
        </authorList>
    </citation>
    <scope>NUCLEOTIDE SEQUENCE [LARGE SCALE GENOMIC DNA]</scope>
</reference>
<protein>
    <submittedName>
        <fullName evidence="4">FH2 domain-containing protein</fullName>
    </submittedName>
</protein>
<organism evidence="4">
    <name type="scientific">Onchocerca flexuosa</name>
    <dbReference type="NCBI Taxonomy" id="387005"/>
    <lineage>
        <taxon>Eukaryota</taxon>
        <taxon>Metazoa</taxon>
        <taxon>Ecdysozoa</taxon>
        <taxon>Nematoda</taxon>
        <taxon>Chromadorea</taxon>
        <taxon>Rhabditida</taxon>
        <taxon>Spirurina</taxon>
        <taxon>Spiruromorpha</taxon>
        <taxon>Filarioidea</taxon>
        <taxon>Onchocercidae</taxon>
        <taxon>Onchocerca</taxon>
    </lineage>
</organism>
<dbReference type="WBParaSite" id="OFLC_0000889701-mRNA-1">
    <property type="protein sequence ID" value="OFLC_0000889701-mRNA-1"/>
    <property type="gene ID" value="OFLC_0000889701"/>
</dbReference>
<dbReference type="PROSITE" id="PS51444">
    <property type="entry name" value="FH2"/>
    <property type="match status" value="1"/>
</dbReference>
<dbReference type="InterPro" id="IPR015425">
    <property type="entry name" value="FH2_Formin"/>
</dbReference>